<comment type="subcellular location">
    <subcellularLocation>
        <location evidence="2">Cytoplasm</location>
    </subcellularLocation>
</comment>
<comment type="function">
    <text evidence="2">Participates actively in the response to hyperosmotic and heat shock by preventing the aggregation of stress-denatured proteins, in association with DnaK and GrpE. It is the nucleotide exchange factor for DnaK and may function as a thermosensor. Unfolded proteins bind initially to DnaJ; upon interaction with the DnaJ-bound protein, DnaK hydrolyzes its bound ATP, resulting in the formation of a stable complex. GrpE releases ADP from DnaK; ATP binding to DnaK triggers the release of the substrate protein, thus completing the reaction cycle. Several rounds of ATP-dependent interactions between DnaJ, DnaK and GrpE are required for fully efficient folding.</text>
</comment>
<dbReference type="Pfam" id="PF01025">
    <property type="entry name" value="GrpE"/>
    <property type="match status" value="1"/>
</dbReference>
<keyword evidence="2" id="KW-0963">Cytoplasm</keyword>
<dbReference type="Gene3D" id="2.30.22.10">
    <property type="entry name" value="Head domain of nucleotide exchange factor GrpE"/>
    <property type="match status" value="1"/>
</dbReference>
<dbReference type="RefSeq" id="WP_119496660.1">
    <property type="nucleotide sequence ID" value="NZ_NRJH01000018.1"/>
</dbReference>
<protein>
    <recommendedName>
        <fullName evidence="2">Protein GrpE</fullName>
    </recommendedName>
    <alternativeName>
        <fullName evidence="2">HSP-70 cofactor</fullName>
    </alternativeName>
</protein>
<keyword evidence="1 2" id="KW-0143">Chaperone</keyword>
<comment type="subunit">
    <text evidence="2">Homodimer.</text>
</comment>
<accession>A0A3A1Y7N8</accession>
<dbReference type="GO" id="GO:0006457">
    <property type="term" value="P:protein folding"/>
    <property type="evidence" value="ECO:0007669"/>
    <property type="project" value="InterPro"/>
</dbReference>
<dbReference type="OrthoDB" id="9789811at2"/>
<reference evidence="4 5" key="1">
    <citation type="submission" date="2017-08" db="EMBL/GenBank/DDBJ databases">
        <title>Reclassification of Bisgaard taxon 37 and 44.</title>
        <authorList>
            <person name="Christensen H."/>
        </authorList>
    </citation>
    <scope>NUCLEOTIDE SEQUENCE [LARGE SCALE GENOMIC DNA]</scope>
    <source>
        <strain evidence="4 5">B96_4</strain>
    </source>
</reference>
<dbReference type="HAMAP" id="MF_01151">
    <property type="entry name" value="GrpE"/>
    <property type="match status" value="1"/>
</dbReference>
<evidence type="ECO:0000256" key="3">
    <source>
        <dbReference type="SAM" id="MobiDB-lite"/>
    </source>
</evidence>
<gene>
    <name evidence="2 4" type="primary">grpE</name>
    <name evidence="4" type="ORF">CJP74_02255</name>
</gene>
<evidence type="ECO:0000256" key="2">
    <source>
        <dbReference type="HAMAP-Rule" id="MF_01151"/>
    </source>
</evidence>
<feature type="compositionally biased region" description="Basic and acidic residues" evidence="3">
    <location>
        <begin position="1"/>
        <end position="43"/>
    </location>
</feature>
<dbReference type="InterPro" id="IPR000740">
    <property type="entry name" value="GrpE"/>
</dbReference>
<dbReference type="SUPFAM" id="SSF51064">
    <property type="entry name" value="Head domain of nucleotide exchange factor GrpE"/>
    <property type="match status" value="1"/>
</dbReference>
<dbReference type="PANTHER" id="PTHR21237">
    <property type="entry name" value="GRPE PROTEIN"/>
    <property type="match status" value="1"/>
</dbReference>
<dbReference type="InterPro" id="IPR009012">
    <property type="entry name" value="GrpE_head"/>
</dbReference>
<feature type="region of interest" description="Disordered" evidence="3">
    <location>
        <begin position="1"/>
        <end position="89"/>
    </location>
</feature>
<dbReference type="PANTHER" id="PTHR21237:SF23">
    <property type="entry name" value="GRPE PROTEIN HOMOLOG, MITOCHONDRIAL"/>
    <property type="match status" value="1"/>
</dbReference>
<evidence type="ECO:0000256" key="1">
    <source>
        <dbReference type="ARBA" id="ARBA00023186"/>
    </source>
</evidence>
<keyword evidence="2" id="KW-0346">Stress response</keyword>
<name>A0A3A1Y7N8_9GAMM</name>
<dbReference type="EMBL" id="NRJH01000018">
    <property type="protein sequence ID" value="RIY33270.1"/>
    <property type="molecule type" value="Genomic_DNA"/>
</dbReference>
<comment type="similarity">
    <text evidence="2">Belongs to the GrpE family.</text>
</comment>
<dbReference type="GO" id="GO:0042803">
    <property type="term" value="F:protein homodimerization activity"/>
    <property type="evidence" value="ECO:0007669"/>
    <property type="project" value="InterPro"/>
</dbReference>
<comment type="caution">
    <text evidence="4">The sequence shown here is derived from an EMBL/GenBank/DDBJ whole genome shotgun (WGS) entry which is preliminary data.</text>
</comment>
<sequence>MSQKHHYDDAKAQAAKAEEKATQAEVEAEKAEAQADLAHEKAEQAQAQAEQAQEQAEQAQEQAQEAEAQAEQADAQAAQAEQEAAQAEAQADLAHEEVKALVLAEEIDHLGTVSSQALSFLEELLKRLAQEQVSPEELQEVADSLATLSAKEYELAQNNLTVENDLQIQRIASRTPLVEEESRRLERALRDTENAVNFANEKVIKNAIKPLFQNLDMAANRLPKDTGNAEFDAFIAYLKEFDKEFKKDLEKHGVKIYGAVGDKFDPNLHDAVAQYPYQTPEQAGTVAHVVSQGYELNGRIVSPASVVAFQAEE</sequence>
<proteinExistence type="inferred from homology"/>
<feature type="compositionally biased region" description="Low complexity" evidence="3">
    <location>
        <begin position="44"/>
        <end position="89"/>
    </location>
</feature>
<dbReference type="GO" id="GO:0005737">
    <property type="term" value="C:cytoplasm"/>
    <property type="evidence" value="ECO:0007669"/>
    <property type="project" value="UniProtKB-SubCell"/>
</dbReference>
<dbReference type="GO" id="GO:0000774">
    <property type="term" value="F:adenyl-nucleotide exchange factor activity"/>
    <property type="evidence" value="ECO:0007669"/>
    <property type="project" value="InterPro"/>
</dbReference>
<organism evidence="4 5">
    <name type="scientific">Psittacicella melopsittaci</name>
    <dbReference type="NCBI Taxonomy" id="2028576"/>
    <lineage>
        <taxon>Bacteria</taxon>
        <taxon>Pseudomonadati</taxon>
        <taxon>Pseudomonadota</taxon>
        <taxon>Gammaproteobacteria</taxon>
        <taxon>Pasteurellales</taxon>
        <taxon>Psittacicellaceae</taxon>
        <taxon>Psittacicella</taxon>
    </lineage>
</organism>
<dbReference type="AlphaFoldDB" id="A0A3A1Y7N8"/>
<keyword evidence="5" id="KW-1185">Reference proteome</keyword>
<dbReference type="GO" id="GO:0051087">
    <property type="term" value="F:protein-folding chaperone binding"/>
    <property type="evidence" value="ECO:0007669"/>
    <property type="project" value="InterPro"/>
</dbReference>
<evidence type="ECO:0000313" key="5">
    <source>
        <dbReference type="Proteomes" id="UP000266258"/>
    </source>
</evidence>
<dbReference type="Proteomes" id="UP000266258">
    <property type="component" value="Unassembled WGS sequence"/>
</dbReference>
<dbReference type="GO" id="GO:0051082">
    <property type="term" value="F:unfolded protein binding"/>
    <property type="evidence" value="ECO:0007669"/>
    <property type="project" value="TreeGrafter"/>
</dbReference>
<evidence type="ECO:0000313" key="4">
    <source>
        <dbReference type="EMBL" id="RIY33270.1"/>
    </source>
</evidence>